<reference evidence="1 2" key="1">
    <citation type="journal article" date="2024" name="Ann. Entomol. Soc. Am.">
        <title>Genomic analyses of the southern and eastern yellowjacket wasps (Hymenoptera: Vespidae) reveal evolutionary signatures of social life.</title>
        <authorList>
            <person name="Catto M.A."/>
            <person name="Caine P.B."/>
            <person name="Orr S.E."/>
            <person name="Hunt B.G."/>
            <person name="Goodisman M.A.D."/>
        </authorList>
    </citation>
    <scope>NUCLEOTIDE SEQUENCE [LARGE SCALE GENOMIC DNA]</scope>
    <source>
        <strain evidence="1">232</strain>
        <tissue evidence="1">Head and thorax</tissue>
    </source>
</reference>
<proteinExistence type="predicted"/>
<comment type="caution">
    <text evidence="1">The sequence shown here is derived from an EMBL/GenBank/DDBJ whole genome shotgun (WGS) entry which is preliminary data.</text>
</comment>
<accession>A0ABD2BX92</accession>
<protein>
    <submittedName>
        <fullName evidence="1">Uncharacterized protein</fullName>
    </submittedName>
</protein>
<evidence type="ECO:0000313" key="1">
    <source>
        <dbReference type="EMBL" id="KAL2737390.1"/>
    </source>
</evidence>
<dbReference type="Proteomes" id="UP001607303">
    <property type="component" value="Unassembled WGS sequence"/>
</dbReference>
<keyword evidence="2" id="KW-1185">Reference proteome</keyword>
<sequence>MNDPTVVLTTASAKLTEDHWHSREILFPHKNRPFFRDLSKISRRAPAKPSSVCETSLCFEVIYSKIITALEISSEYRKKMSGRRISRVIRSRIAVLLSAQHPRNERAPKTEDGLLGSLYPGLPEAFGKALKYRIYPVRNTSSKKTTLFLWIRRRDQDINSTTTNDKANAGRMKVHLSLLAKRKETRETPFTSQTRKLSVSRFYGFYVYERLDHFVRVLEIRITFKK</sequence>
<dbReference type="EMBL" id="JAYRBN010000065">
    <property type="protein sequence ID" value="KAL2737390.1"/>
    <property type="molecule type" value="Genomic_DNA"/>
</dbReference>
<gene>
    <name evidence="1" type="ORF">V1477_012346</name>
</gene>
<dbReference type="AlphaFoldDB" id="A0ABD2BX92"/>
<organism evidence="1 2">
    <name type="scientific">Vespula maculifrons</name>
    <name type="common">Eastern yellow jacket</name>
    <name type="synonym">Wasp</name>
    <dbReference type="NCBI Taxonomy" id="7453"/>
    <lineage>
        <taxon>Eukaryota</taxon>
        <taxon>Metazoa</taxon>
        <taxon>Ecdysozoa</taxon>
        <taxon>Arthropoda</taxon>
        <taxon>Hexapoda</taxon>
        <taxon>Insecta</taxon>
        <taxon>Pterygota</taxon>
        <taxon>Neoptera</taxon>
        <taxon>Endopterygota</taxon>
        <taxon>Hymenoptera</taxon>
        <taxon>Apocrita</taxon>
        <taxon>Aculeata</taxon>
        <taxon>Vespoidea</taxon>
        <taxon>Vespidae</taxon>
        <taxon>Vespinae</taxon>
        <taxon>Vespula</taxon>
    </lineage>
</organism>
<name>A0ABD2BX92_VESMC</name>
<evidence type="ECO:0000313" key="2">
    <source>
        <dbReference type="Proteomes" id="UP001607303"/>
    </source>
</evidence>